<evidence type="ECO:0000313" key="3">
    <source>
        <dbReference type="EMBL" id="KAE9405406.1"/>
    </source>
</evidence>
<organism evidence="3 4">
    <name type="scientific">Gymnopus androsaceus JB14</name>
    <dbReference type="NCBI Taxonomy" id="1447944"/>
    <lineage>
        <taxon>Eukaryota</taxon>
        <taxon>Fungi</taxon>
        <taxon>Dikarya</taxon>
        <taxon>Basidiomycota</taxon>
        <taxon>Agaricomycotina</taxon>
        <taxon>Agaricomycetes</taxon>
        <taxon>Agaricomycetidae</taxon>
        <taxon>Agaricales</taxon>
        <taxon>Marasmiineae</taxon>
        <taxon>Omphalotaceae</taxon>
        <taxon>Gymnopus</taxon>
    </lineage>
</organism>
<dbReference type="InterPro" id="IPR001214">
    <property type="entry name" value="SET_dom"/>
</dbReference>
<reference evidence="3" key="1">
    <citation type="journal article" date="2019" name="Environ. Microbiol.">
        <title>Fungal ecological strategies reflected in gene transcription - a case study of two litter decomposers.</title>
        <authorList>
            <person name="Barbi F."/>
            <person name="Kohler A."/>
            <person name="Barry K."/>
            <person name="Baskaran P."/>
            <person name="Daum C."/>
            <person name="Fauchery L."/>
            <person name="Ihrmark K."/>
            <person name="Kuo A."/>
            <person name="LaButti K."/>
            <person name="Lipzen A."/>
            <person name="Morin E."/>
            <person name="Grigoriev I.V."/>
            <person name="Henrissat B."/>
            <person name="Lindahl B."/>
            <person name="Martin F."/>
        </authorList>
    </citation>
    <scope>NUCLEOTIDE SEQUENCE</scope>
    <source>
        <strain evidence="3">JB14</strain>
    </source>
</reference>
<accession>A0A6A4I4G2</accession>
<dbReference type="SUPFAM" id="SSF82199">
    <property type="entry name" value="SET domain"/>
    <property type="match status" value="1"/>
</dbReference>
<evidence type="ECO:0000256" key="1">
    <source>
        <dbReference type="SAM" id="MobiDB-lite"/>
    </source>
</evidence>
<dbReference type="Pfam" id="PF00856">
    <property type="entry name" value="SET"/>
    <property type="match status" value="1"/>
</dbReference>
<evidence type="ECO:0000259" key="2">
    <source>
        <dbReference type="PROSITE" id="PS50280"/>
    </source>
</evidence>
<dbReference type="AlphaFoldDB" id="A0A6A4I4G2"/>
<name>A0A6A4I4G2_9AGAR</name>
<dbReference type="EMBL" id="ML769409">
    <property type="protein sequence ID" value="KAE9405406.1"/>
    <property type="molecule type" value="Genomic_DNA"/>
</dbReference>
<feature type="compositionally biased region" description="Basic and acidic residues" evidence="1">
    <location>
        <begin position="293"/>
        <end position="302"/>
    </location>
</feature>
<protein>
    <submittedName>
        <fullName evidence="3">SET domain-containing protein</fullName>
    </submittedName>
</protein>
<feature type="domain" description="SET" evidence="2">
    <location>
        <begin position="34"/>
        <end position="164"/>
    </location>
</feature>
<gene>
    <name evidence="3" type="ORF">BT96DRAFT_338576</name>
</gene>
<feature type="region of interest" description="Disordered" evidence="1">
    <location>
        <begin position="293"/>
        <end position="312"/>
    </location>
</feature>
<keyword evidence="4" id="KW-1185">Reference proteome</keyword>
<dbReference type="Gene3D" id="2.170.270.10">
    <property type="entry name" value="SET domain"/>
    <property type="match status" value="1"/>
</dbReference>
<dbReference type="PANTHER" id="PTHR47332">
    <property type="entry name" value="SET DOMAIN-CONTAINING PROTEIN 5"/>
    <property type="match status" value="1"/>
</dbReference>
<sequence>MNSNLSESIPDDDTADLATLLSETLDLGINEPGAVYEIRSSGDKGLGAFALKPLRRGERILVETPLVSVDDLLPKNVFMGFQQLSPRDLSRCLLLRNVHPKDGIFLGIYNTNAFPQSGVVFNASRFNHSCSPNARYTYHEPLKQERISALTDIAEGEEIFVSYLQSRNVYGSPHAIRRQTLLSKYRFCCECVACDDLNYQQSDQRRQEIGKIWDTLPRLTDGRTALISVVKAITLMREDGYLGDADDFATDAAALCAGHSDWESCEYWARVAYENRAAEFGDDHPHAQRSREILAQPRDRTNHPQAGMFPRRNFRDIRLP</sequence>
<dbReference type="Proteomes" id="UP000799118">
    <property type="component" value="Unassembled WGS sequence"/>
</dbReference>
<proteinExistence type="predicted"/>
<dbReference type="InterPro" id="IPR053185">
    <property type="entry name" value="SET_domain_protein"/>
</dbReference>
<dbReference type="PANTHER" id="PTHR47332:SF4">
    <property type="entry name" value="SET DOMAIN-CONTAINING PROTEIN 5"/>
    <property type="match status" value="1"/>
</dbReference>
<evidence type="ECO:0000313" key="4">
    <source>
        <dbReference type="Proteomes" id="UP000799118"/>
    </source>
</evidence>
<dbReference type="PROSITE" id="PS50280">
    <property type="entry name" value="SET"/>
    <property type="match status" value="1"/>
</dbReference>
<dbReference type="InterPro" id="IPR046341">
    <property type="entry name" value="SET_dom_sf"/>
</dbReference>
<dbReference type="CDD" id="cd20071">
    <property type="entry name" value="SET_SMYD"/>
    <property type="match status" value="1"/>
</dbReference>
<dbReference type="SMART" id="SM00317">
    <property type="entry name" value="SET"/>
    <property type="match status" value="1"/>
</dbReference>
<dbReference type="OrthoDB" id="265717at2759"/>